<protein>
    <submittedName>
        <fullName evidence="1">Uncharacterized protein</fullName>
    </submittedName>
</protein>
<proteinExistence type="predicted"/>
<accession>A0A426Z9M8</accession>
<sequence>RSVFRAPSRNFKILTILNVFAHGKSYKHDFVKKHDGHILCPKSLGKSHFDQFFVHNLKILK</sequence>
<comment type="caution">
    <text evidence="1">The sequence shown here is derived from an EMBL/GenBank/DDBJ whole genome shotgun (WGS) entry which is preliminary data.</text>
</comment>
<evidence type="ECO:0000313" key="2">
    <source>
        <dbReference type="Proteomes" id="UP000287651"/>
    </source>
</evidence>
<organism evidence="1 2">
    <name type="scientific">Ensete ventricosum</name>
    <name type="common">Abyssinian banana</name>
    <name type="synonym">Musa ensete</name>
    <dbReference type="NCBI Taxonomy" id="4639"/>
    <lineage>
        <taxon>Eukaryota</taxon>
        <taxon>Viridiplantae</taxon>
        <taxon>Streptophyta</taxon>
        <taxon>Embryophyta</taxon>
        <taxon>Tracheophyta</taxon>
        <taxon>Spermatophyta</taxon>
        <taxon>Magnoliopsida</taxon>
        <taxon>Liliopsida</taxon>
        <taxon>Zingiberales</taxon>
        <taxon>Musaceae</taxon>
        <taxon>Ensete</taxon>
    </lineage>
</organism>
<dbReference type="AlphaFoldDB" id="A0A426Z9M8"/>
<dbReference type="EMBL" id="AMZH03007694">
    <property type="protein sequence ID" value="RRT60672.1"/>
    <property type="molecule type" value="Genomic_DNA"/>
</dbReference>
<reference evidence="1 2" key="1">
    <citation type="journal article" date="2014" name="Agronomy (Basel)">
        <title>A Draft Genome Sequence for Ensete ventricosum, the Drought-Tolerant Tree Against Hunger.</title>
        <authorList>
            <person name="Harrison J."/>
            <person name="Moore K.A."/>
            <person name="Paszkiewicz K."/>
            <person name="Jones T."/>
            <person name="Grant M."/>
            <person name="Ambacheew D."/>
            <person name="Muzemil S."/>
            <person name="Studholme D.J."/>
        </authorList>
    </citation>
    <scope>NUCLEOTIDE SEQUENCE [LARGE SCALE GENOMIC DNA]</scope>
</reference>
<name>A0A426Z9M8_ENSVE</name>
<feature type="non-terminal residue" evidence="1">
    <location>
        <position position="1"/>
    </location>
</feature>
<evidence type="ECO:0000313" key="1">
    <source>
        <dbReference type="EMBL" id="RRT60672.1"/>
    </source>
</evidence>
<dbReference type="Proteomes" id="UP000287651">
    <property type="component" value="Unassembled WGS sequence"/>
</dbReference>
<gene>
    <name evidence="1" type="ORF">B296_00032653</name>
</gene>